<reference evidence="2 3" key="1">
    <citation type="submission" date="2023-07" db="EMBL/GenBank/DDBJ databases">
        <title>Genomic Encyclopedia of Type Strains, Phase IV (KMG-IV): sequencing the most valuable type-strain genomes for metagenomic binning, comparative biology and taxonomic classification.</title>
        <authorList>
            <person name="Goeker M."/>
        </authorList>
    </citation>
    <scope>NUCLEOTIDE SEQUENCE [LARGE SCALE GENOMIC DNA]</scope>
    <source>
        <strain evidence="2 3">DSM 1400</strain>
    </source>
</reference>
<dbReference type="Gene3D" id="3.30.200.20">
    <property type="entry name" value="Phosphorylase Kinase, domain 1"/>
    <property type="match status" value="1"/>
</dbReference>
<dbReference type="Pfam" id="PF01636">
    <property type="entry name" value="APH"/>
    <property type="match status" value="1"/>
</dbReference>
<dbReference type="PANTHER" id="PTHR39179">
    <property type="entry name" value="SPORE COAT PROTEIN I"/>
    <property type="match status" value="1"/>
</dbReference>
<evidence type="ECO:0000313" key="3">
    <source>
        <dbReference type="Proteomes" id="UP001224418"/>
    </source>
</evidence>
<keyword evidence="2" id="KW-0946">Virion</keyword>
<comment type="caution">
    <text evidence="2">The sequence shown here is derived from an EMBL/GenBank/DDBJ whole genome shotgun (WGS) entry which is preliminary data.</text>
</comment>
<dbReference type="RefSeq" id="WP_307355100.1">
    <property type="nucleotide sequence ID" value="NZ_BAAACJ010000041.1"/>
</dbReference>
<sequence>MPYKASKYTAYGDLSASNVKLNVLPYYKLENSSIEEIKFKDTDKQRAVYKITSNNNSYCLKKVYYDASKLLFVYSSVEWWYRCGINVPRILPTKNNDRFVNYNDMLFILTPWIIGEKCNYDNNNHLTALMQNLGKMHKKSTVFFPIKDSECKESCNILYNSLHKHWQNMLQYSNLAFKYKDNFSKLYIDNFNICNKLGELSSNVSYTINNKNLTRSLCHEDYVNKNLIFNPNNKIYVIDFDKVSIDFIAHDISYALRRILRRDSTNWNVSLCIKLLSEYNEVFPLNLDDYKYILAYLAFPQKYWKISRDYYRNIKKCNKKSFCKILSKSVENCKEQLDFAINFKEYIQEKFNTKF</sequence>
<accession>A0ABU0JPB3</accession>
<protein>
    <submittedName>
        <fullName evidence="2">CotS family spore coat protein</fullName>
    </submittedName>
</protein>
<evidence type="ECO:0000259" key="1">
    <source>
        <dbReference type="Pfam" id="PF01636"/>
    </source>
</evidence>
<dbReference type="Proteomes" id="UP001224418">
    <property type="component" value="Unassembled WGS sequence"/>
</dbReference>
<gene>
    <name evidence="2" type="ORF">QOZ93_000655</name>
</gene>
<keyword evidence="2" id="KW-0167">Capsid protein</keyword>
<name>A0ABU0JPB3_HATLI</name>
<dbReference type="EMBL" id="JAUSWN010000004">
    <property type="protein sequence ID" value="MDQ0478927.1"/>
    <property type="molecule type" value="Genomic_DNA"/>
</dbReference>
<dbReference type="SUPFAM" id="SSF56112">
    <property type="entry name" value="Protein kinase-like (PK-like)"/>
    <property type="match status" value="1"/>
</dbReference>
<evidence type="ECO:0000313" key="2">
    <source>
        <dbReference type="EMBL" id="MDQ0478927.1"/>
    </source>
</evidence>
<dbReference type="InterPro" id="IPR047175">
    <property type="entry name" value="CotS-like"/>
</dbReference>
<dbReference type="PANTHER" id="PTHR39179:SF1">
    <property type="entry name" value="SPORE COAT PROTEIN I"/>
    <property type="match status" value="1"/>
</dbReference>
<dbReference type="InterPro" id="IPR002575">
    <property type="entry name" value="Aminoglycoside_PTrfase"/>
</dbReference>
<dbReference type="NCBIfam" id="TIGR02906">
    <property type="entry name" value="spore_CotS"/>
    <property type="match status" value="1"/>
</dbReference>
<dbReference type="Gene3D" id="3.90.1200.10">
    <property type="match status" value="1"/>
</dbReference>
<dbReference type="InterPro" id="IPR011009">
    <property type="entry name" value="Kinase-like_dom_sf"/>
</dbReference>
<proteinExistence type="predicted"/>
<organism evidence="2 3">
    <name type="scientific">Hathewaya limosa</name>
    <name type="common">Clostridium limosum</name>
    <dbReference type="NCBI Taxonomy" id="1536"/>
    <lineage>
        <taxon>Bacteria</taxon>
        <taxon>Bacillati</taxon>
        <taxon>Bacillota</taxon>
        <taxon>Clostridia</taxon>
        <taxon>Eubacteriales</taxon>
        <taxon>Clostridiaceae</taxon>
        <taxon>Hathewaya</taxon>
    </lineage>
</organism>
<feature type="domain" description="Aminoglycoside phosphotransferase" evidence="1">
    <location>
        <begin position="48"/>
        <end position="270"/>
    </location>
</feature>
<keyword evidence="3" id="KW-1185">Reference proteome</keyword>
<dbReference type="InterPro" id="IPR014255">
    <property type="entry name" value="Spore_coat_CotS"/>
</dbReference>